<reference evidence="2 3" key="1">
    <citation type="submission" date="2020-10" db="EMBL/GenBank/DDBJ databases">
        <title>Sequencing the genomes of 1000 actinobacteria strains.</title>
        <authorList>
            <person name="Klenk H.-P."/>
        </authorList>
    </citation>
    <scope>NUCLEOTIDE SEQUENCE [LARGE SCALE GENOMIC DNA]</scope>
    <source>
        <strain evidence="2 3">DSM 46744</strain>
    </source>
</reference>
<name>A0ABR9JIR7_9ACTN</name>
<dbReference type="InterPro" id="IPR007278">
    <property type="entry name" value="DUF397"/>
</dbReference>
<evidence type="ECO:0000313" key="3">
    <source>
        <dbReference type="Proteomes" id="UP000627838"/>
    </source>
</evidence>
<dbReference type="Proteomes" id="UP000627838">
    <property type="component" value="Unassembled WGS sequence"/>
</dbReference>
<dbReference type="EMBL" id="JADBDZ010000001">
    <property type="protein sequence ID" value="MBE1530455.1"/>
    <property type="molecule type" value="Genomic_DNA"/>
</dbReference>
<gene>
    <name evidence="2" type="ORF">H4W34_000288</name>
</gene>
<feature type="domain" description="DUF397" evidence="1">
    <location>
        <begin position="1"/>
        <end position="27"/>
    </location>
</feature>
<organism evidence="2 3">
    <name type="scientific">Actinomadura algeriensis</name>
    <dbReference type="NCBI Taxonomy" id="1679523"/>
    <lineage>
        <taxon>Bacteria</taxon>
        <taxon>Bacillati</taxon>
        <taxon>Actinomycetota</taxon>
        <taxon>Actinomycetes</taxon>
        <taxon>Streptosporangiales</taxon>
        <taxon>Thermomonosporaceae</taxon>
        <taxon>Actinomadura</taxon>
    </lineage>
</organism>
<proteinExistence type="predicted"/>
<evidence type="ECO:0000259" key="1">
    <source>
        <dbReference type="Pfam" id="PF04149"/>
    </source>
</evidence>
<evidence type="ECO:0000313" key="2">
    <source>
        <dbReference type="EMBL" id="MBE1530455.1"/>
    </source>
</evidence>
<keyword evidence="3" id="KW-1185">Reference proteome</keyword>
<dbReference type="Pfam" id="PF04149">
    <property type="entry name" value="DUF397"/>
    <property type="match status" value="1"/>
</dbReference>
<sequence>MRDSKAPDAGHLSLTPDTWAAFLTGVRDGRFDLP</sequence>
<protein>
    <recommendedName>
        <fullName evidence="1">DUF397 domain-containing protein</fullName>
    </recommendedName>
</protein>
<accession>A0ABR9JIR7</accession>
<comment type="caution">
    <text evidence="2">The sequence shown here is derived from an EMBL/GenBank/DDBJ whole genome shotgun (WGS) entry which is preliminary data.</text>
</comment>